<comment type="function">
    <text evidence="6">Bidirectionally degrades single-stranded DNA into large acid-insoluble oligonucleotides, which are then degraded further into small acid-soluble oligonucleotides.</text>
</comment>
<dbReference type="OrthoDB" id="1525214at2"/>
<comment type="catalytic activity">
    <reaction evidence="6">
        <text>Exonucleolytic cleavage in either 5'- to 3'- or 3'- to 5'-direction to yield nucleoside 5'-phosphates.</text>
        <dbReference type="EC" id="3.1.11.6"/>
    </reaction>
</comment>
<evidence type="ECO:0000256" key="5">
    <source>
        <dbReference type="ARBA" id="ARBA00022839"/>
    </source>
</evidence>
<dbReference type="EMBL" id="BLAU01000001">
    <property type="protein sequence ID" value="GET19953.1"/>
    <property type="molecule type" value="Genomic_DNA"/>
</dbReference>
<name>A0A2P8CK64_9BACT</name>
<evidence type="ECO:0000256" key="4">
    <source>
        <dbReference type="ARBA" id="ARBA00022801"/>
    </source>
</evidence>
<accession>A0A2P8CK64</accession>
<keyword evidence="5 6" id="KW-0269">Exonuclease</keyword>
<keyword evidence="3 6" id="KW-0540">Nuclease</keyword>
<comment type="similarity">
    <text evidence="1 6">Belongs to the XseB family.</text>
</comment>
<comment type="caution">
    <text evidence="9">The sequence shown here is derived from an EMBL/GenBank/DDBJ whole genome shotgun (WGS) entry which is preliminary data.</text>
</comment>
<dbReference type="Proteomes" id="UP000240621">
    <property type="component" value="Unassembled WGS sequence"/>
</dbReference>
<keyword evidence="2 6" id="KW-0963">Cytoplasm</keyword>
<keyword evidence="11" id="KW-1185">Reference proteome</keyword>
<dbReference type="EMBL" id="PYGC01000001">
    <property type="protein sequence ID" value="PSK85333.1"/>
    <property type="molecule type" value="Genomic_DNA"/>
</dbReference>
<evidence type="ECO:0000256" key="1">
    <source>
        <dbReference type="ARBA" id="ARBA00009998"/>
    </source>
</evidence>
<dbReference type="GO" id="GO:0009318">
    <property type="term" value="C:exodeoxyribonuclease VII complex"/>
    <property type="evidence" value="ECO:0007669"/>
    <property type="project" value="UniProtKB-UniRule"/>
</dbReference>
<gene>
    <name evidence="6" type="primary">xseB</name>
    <name evidence="9" type="ORF">CLV93_101288</name>
    <name evidence="8" type="ORF">JCM18694_01990</name>
</gene>
<protein>
    <recommendedName>
        <fullName evidence="6">Exodeoxyribonuclease 7 small subunit</fullName>
        <ecNumber evidence="6">3.1.11.6</ecNumber>
    </recommendedName>
    <alternativeName>
        <fullName evidence="6">Exodeoxyribonuclease VII small subunit</fullName>
        <shortName evidence="6">Exonuclease VII small subunit</shortName>
    </alternativeName>
</protein>
<evidence type="ECO:0000256" key="7">
    <source>
        <dbReference type="SAM" id="Coils"/>
    </source>
</evidence>
<proteinExistence type="inferred from homology"/>
<dbReference type="HAMAP" id="MF_00337">
    <property type="entry name" value="Exonuc_7_S"/>
    <property type="match status" value="1"/>
</dbReference>
<evidence type="ECO:0000256" key="3">
    <source>
        <dbReference type="ARBA" id="ARBA00022722"/>
    </source>
</evidence>
<feature type="coiled-coil region" evidence="7">
    <location>
        <begin position="5"/>
        <end position="67"/>
    </location>
</feature>
<reference evidence="9 10" key="1">
    <citation type="submission" date="2018-03" db="EMBL/GenBank/DDBJ databases">
        <title>Genomic Encyclopedia of Archaeal and Bacterial Type Strains, Phase II (KMG-II): from individual species to whole genera.</title>
        <authorList>
            <person name="Goeker M."/>
        </authorList>
    </citation>
    <scope>NUCLEOTIDE SEQUENCE [LARGE SCALE GENOMIC DNA]</scope>
    <source>
        <strain evidence="9 10">DSM 27267</strain>
    </source>
</reference>
<dbReference type="GO" id="GO:0005737">
    <property type="term" value="C:cytoplasm"/>
    <property type="evidence" value="ECO:0007669"/>
    <property type="project" value="UniProtKB-SubCell"/>
</dbReference>
<dbReference type="Proteomes" id="UP000396862">
    <property type="component" value="Unassembled WGS sequence"/>
</dbReference>
<dbReference type="NCBIfam" id="TIGR01280">
    <property type="entry name" value="xseB"/>
    <property type="match status" value="1"/>
</dbReference>
<dbReference type="RefSeq" id="WP_106540385.1">
    <property type="nucleotide sequence ID" value="NZ_BLAU01000001.1"/>
</dbReference>
<keyword evidence="7" id="KW-0175">Coiled coil</keyword>
<dbReference type="EC" id="3.1.11.6" evidence="6"/>
<evidence type="ECO:0000256" key="2">
    <source>
        <dbReference type="ARBA" id="ARBA00022490"/>
    </source>
</evidence>
<dbReference type="Pfam" id="PF02609">
    <property type="entry name" value="Exonuc_VII_S"/>
    <property type="match status" value="1"/>
</dbReference>
<evidence type="ECO:0000256" key="6">
    <source>
        <dbReference type="HAMAP-Rule" id="MF_00337"/>
    </source>
</evidence>
<sequence length="67" mass="7987">MTKKKISYKEAVNEIEEILEQMESEELDVDELSDKVKRVSYLIKVCKDRLHQTEEEVENILNQMDDN</sequence>
<dbReference type="InterPro" id="IPR037004">
    <property type="entry name" value="Exonuc_VII_ssu_sf"/>
</dbReference>
<reference evidence="8 11" key="2">
    <citation type="submission" date="2019-10" db="EMBL/GenBank/DDBJ databases">
        <title>Prolixibacter strains distinguished by the presence of nitrate reductase genes were adept at nitrate-dependent anaerobic corrosion of metallic iron and carbon steel.</title>
        <authorList>
            <person name="Iino T."/>
            <person name="Shono N."/>
            <person name="Ito K."/>
            <person name="Nakamura R."/>
            <person name="Sueoka K."/>
            <person name="Harayama S."/>
            <person name="Ohkuma M."/>
        </authorList>
    </citation>
    <scope>NUCLEOTIDE SEQUENCE [LARGE SCALE GENOMIC DNA]</scope>
    <source>
        <strain evidence="8 11">MIC1-1</strain>
    </source>
</reference>
<evidence type="ECO:0000313" key="9">
    <source>
        <dbReference type="EMBL" id="PSK85333.1"/>
    </source>
</evidence>
<dbReference type="SUPFAM" id="SSF116842">
    <property type="entry name" value="XseB-like"/>
    <property type="match status" value="1"/>
</dbReference>
<dbReference type="GO" id="GO:0006308">
    <property type="term" value="P:DNA catabolic process"/>
    <property type="evidence" value="ECO:0007669"/>
    <property type="project" value="UniProtKB-UniRule"/>
</dbReference>
<evidence type="ECO:0000313" key="11">
    <source>
        <dbReference type="Proteomes" id="UP000396862"/>
    </source>
</evidence>
<dbReference type="InterPro" id="IPR003761">
    <property type="entry name" value="Exonuc_VII_S"/>
</dbReference>
<evidence type="ECO:0000313" key="8">
    <source>
        <dbReference type="EMBL" id="GET19953.1"/>
    </source>
</evidence>
<organism evidence="9 10">
    <name type="scientific">Prolixibacter denitrificans</name>
    <dbReference type="NCBI Taxonomy" id="1541063"/>
    <lineage>
        <taxon>Bacteria</taxon>
        <taxon>Pseudomonadati</taxon>
        <taxon>Bacteroidota</taxon>
        <taxon>Bacteroidia</taxon>
        <taxon>Marinilabiliales</taxon>
        <taxon>Prolixibacteraceae</taxon>
        <taxon>Prolixibacter</taxon>
    </lineage>
</organism>
<evidence type="ECO:0000313" key="10">
    <source>
        <dbReference type="Proteomes" id="UP000240621"/>
    </source>
</evidence>
<dbReference type="Gene3D" id="1.10.287.1040">
    <property type="entry name" value="Exonuclease VII, small subunit"/>
    <property type="match status" value="1"/>
</dbReference>
<keyword evidence="4 6" id="KW-0378">Hydrolase</keyword>
<dbReference type="GO" id="GO:0008855">
    <property type="term" value="F:exodeoxyribonuclease VII activity"/>
    <property type="evidence" value="ECO:0007669"/>
    <property type="project" value="UniProtKB-UniRule"/>
</dbReference>
<dbReference type="AlphaFoldDB" id="A0A2P8CK64"/>
<comment type="subunit">
    <text evidence="6">Heterooligomer composed of large and small subunits.</text>
</comment>
<comment type="subcellular location">
    <subcellularLocation>
        <location evidence="6">Cytoplasm</location>
    </subcellularLocation>
</comment>